<dbReference type="Pfam" id="PF00041">
    <property type="entry name" value="fn3"/>
    <property type="match status" value="1"/>
</dbReference>
<dbReference type="InterPro" id="IPR003961">
    <property type="entry name" value="FN3_dom"/>
</dbReference>
<evidence type="ECO:0000256" key="1">
    <source>
        <dbReference type="ARBA" id="ARBA00004167"/>
    </source>
</evidence>
<dbReference type="PANTHER" id="PTHR46877">
    <property type="entry name" value="EPH RECEPTOR A5"/>
    <property type="match status" value="1"/>
</dbReference>
<dbReference type="OMA" id="CNSECIV"/>
<dbReference type="GO" id="GO:0005886">
    <property type="term" value="C:plasma membrane"/>
    <property type="evidence" value="ECO:0007669"/>
    <property type="project" value="TreeGrafter"/>
</dbReference>
<dbReference type="OrthoDB" id="6155648at2759"/>
<dbReference type="AlphaFoldDB" id="R7VFU6"/>
<dbReference type="HOGENOM" id="CLU_1262596_0_0_1"/>
<accession>R7VFU6</accession>
<keyword evidence="3" id="KW-0547">Nucleotide-binding</keyword>
<dbReference type="STRING" id="283909.R7VFU6"/>
<dbReference type="InterPro" id="IPR036116">
    <property type="entry name" value="FN3_sf"/>
</dbReference>
<dbReference type="PROSITE" id="PS50853">
    <property type="entry name" value="FN3"/>
    <property type="match status" value="1"/>
</dbReference>
<keyword evidence="7" id="KW-0675">Receptor</keyword>
<keyword evidence="11" id="KW-1185">Reference proteome</keyword>
<evidence type="ECO:0000313" key="10">
    <source>
        <dbReference type="EnsemblMetazoa" id="CapteP210984"/>
    </source>
</evidence>
<organism evidence="9">
    <name type="scientific">Capitella teleta</name>
    <name type="common">Polychaete worm</name>
    <dbReference type="NCBI Taxonomy" id="283909"/>
    <lineage>
        <taxon>Eukaryota</taxon>
        <taxon>Metazoa</taxon>
        <taxon>Spiralia</taxon>
        <taxon>Lophotrochozoa</taxon>
        <taxon>Annelida</taxon>
        <taxon>Polychaeta</taxon>
        <taxon>Sedentaria</taxon>
        <taxon>Scolecida</taxon>
        <taxon>Capitellidae</taxon>
        <taxon>Capitella</taxon>
    </lineage>
</organism>
<reference evidence="10" key="3">
    <citation type="submission" date="2015-06" db="UniProtKB">
        <authorList>
            <consortium name="EnsemblMetazoa"/>
        </authorList>
    </citation>
    <scope>IDENTIFICATION</scope>
</reference>
<gene>
    <name evidence="9" type="ORF">CAPTEDRAFT_210984</name>
</gene>
<dbReference type="SUPFAM" id="SSF49265">
    <property type="entry name" value="Fibronectin type III"/>
    <property type="match status" value="1"/>
</dbReference>
<dbReference type="PANTHER" id="PTHR46877:SF14">
    <property type="entry name" value="RECEPTOR PROTEIN-TYROSINE KINASE"/>
    <property type="match status" value="1"/>
</dbReference>
<dbReference type="EMBL" id="KB294417">
    <property type="protein sequence ID" value="ELU14560.1"/>
    <property type="molecule type" value="Genomic_DNA"/>
</dbReference>
<evidence type="ECO:0000256" key="7">
    <source>
        <dbReference type="ARBA" id="ARBA00023170"/>
    </source>
</evidence>
<evidence type="ECO:0000256" key="2">
    <source>
        <dbReference type="ARBA" id="ARBA00022692"/>
    </source>
</evidence>
<keyword evidence="4" id="KW-0067">ATP-binding</keyword>
<feature type="domain" description="Fibronectin type-III" evidence="8">
    <location>
        <begin position="110"/>
        <end position="206"/>
    </location>
</feature>
<dbReference type="CDD" id="cd00063">
    <property type="entry name" value="FN3"/>
    <property type="match status" value="1"/>
</dbReference>
<keyword evidence="6" id="KW-0472">Membrane</keyword>
<comment type="subcellular location">
    <subcellularLocation>
        <location evidence="1">Membrane</location>
        <topology evidence="1">Single-pass membrane protein</topology>
    </subcellularLocation>
</comment>
<keyword evidence="5" id="KW-1133">Transmembrane helix</keyword>
<keyword evidence="2" id="KW-0812">Transmembrane</keyword>
<dbReference type="Gene3D" id="2.60.40.10">
    <property type="entry name" value="Immunoglobulins"/>
    <property type="match status" value="1"/>
</dbReference>
<dbReference type="InterPro" id="IPR050449">
    <property type="entry name" value="Ephrin_rcpt_TKs"/>
</dbReference>
<evidence type="ECO:0000259" key="8">
    <source>
        <dbReference type="PROSITE" id="PS50853"/>
    </source>
</evidence>
<evidence type="ECO:0000313" key="9">
    <source>
        <dbReference type="EMBL" id="ELU14560.1"/>
    </source>
</evidence>
<dbReference type="GO" id="GO:0005524">
    <property type="term" value="F:ATP binding"/>
    <property type="evidence" value="ECO:0007669"/>
    <property type="project" value="UniProtKB-KW"/>
</dbReference>
<reference evidence="11" key="1">
    <citation type="submission" date="2012-12" db="EMBL/GenBank/DDBJ databases">
        <authorList>
            <person name="Hellsten U."/>
            <person name="Grimwood J."/>
            <person name="Chapman J.A."/>
            <person name="Shapiro H."/>
            <person name="Aerts A."/>
            <person name="Otillar R.P."/>
            <person name="Terry A.Y."/>
            <person name="Boore J.L."/>
            <person name="Simakov O."/>
            <person name="Marletaz F."/>
            <person name="Cho S.-J."/>
            <person name="Edsinger-Gonzales E."/>
            <person name="Havlak P."/>
            <person name="Kuo D.-H."/>
            <person name="Larsson T."/>
            <person name="Lv J."/>
            <person name="Arendt D."/>
            <person name="Savage R."/>
            <person name="Osoegawa K."/>
            <person name="de Jong P."/>
            <person name="Lindberg D.R."/>
            <person name="Seaver E.C."/>
            <person name="Weisblat D.A."/>
            <person name="Putnam N.H."/>
            <person name="Grigoriev I.V."/>
            <person name="Rokhsar D.S."/>
        </authorList>
    </citation>
    <scope>NUCLEOTIDE SEQUENCE</scope>
    <source>
        <strain evidence="11">I ESC-2004</strain>
    </source>
</reference>
<dbReference type="EnsemblMetazoa" id="CapteT210984">
    <property type="protein sequence ID" value="CapteP210984"/>
    <property type="gene ID" value="CapteG210984"/>
</dbReference>
<dbReference type="Proteomes" id="UP000014760">
    <property type="component" value="Unassembled WGS sequence"/>
</dbReference>
<reference evidence="9 11" key="2">
    <citation type="journal article" date="2013" name="Nature">
        <title>Insights into bilaterian evolution from three spiralian genomes.</title>
        <authorList>
            <person name="Simakov O."/>
            <person name="Marletaz F."/>
            <person name="Cho S.J."/>
            <person name="Edsinger-Gonzales E."/>
            <person name="Havlak P."/>
            <person name="Hellsten U."/>
            <person name="Kuo D.H."/>
            <person name="Larsson T."/>
            <person name="Lv J."/>
            <person name="Arendt D."/>
            <person name="Savage R."/>
            <person name="Osoegawa K."/>
            <person name="de Jong P."/>
            <person name="Grimwood J."/>
            <person name="Chapman J.A."/>
            <person name="Shapiro H."/>
            <person name="Aerts A."/>
            <person name="Otillar R.P."/>
            <person name="Terry A.Y."/>
            <person name="Boore J.L."/>
            <person name="Grigoriev I.V."/>
            <person name="Lindberg D.R."/>
            <person name="Seaver E.C."/>
            <person name="Weisblat D.A."/>
            <person name="Putnam N.H."/>
            <person name="Rokhsar D.S."/>
        </authorList>
    </citation>
    <scope>NUCLEOTIDE SEQUENCE</scope>
    <source>
        <strain evidence="9 11">I ESC-2004</strain>
    </source>
</reference>
<dbReference type="SMART" id="SM00060">
    <property type="entry name" value="FN3"/>
    <property type="match status" value="2"/>
</dbReference>
<protein>
    <recommendedName>
        <fullName evidence="8">Fibronectin type-III domain-containing protein</fullName>
    </recommendedName>
</protein>
<proteinExistence type="predicted"/>
<sequence>MGVIPGVPKSLDRPQLVPDSQTHQSVVLLWDPHGLPREEFHLQRRYVGDCAKNVNWVFHNETSWISSDKMLVSGLHPYCAYKFRFVKSLTIRHYESYPESVSIQTSAHGVPSGPPYIVSVSTTAGSIHLKWAAPFFTNGPLIGYRLSWKSQDSEEQSREIAKQDHTATAEVISHLTPDTRYEVKVAAINDNGTGMSVGKNVTTQQKSEGDLVGVESCFD</sequence>
<evidence type="ECO:0000256" key="4">
    <source>
        <dbReference type="ARBA" id="ARBA00022840"/>
    </source>
</evidence>
<dbReference type="EMBL" id="AMQN01000672">
    <property type="status" value="NOT_ANNOTATED_CDS"/>
    <property type="molecule type" value="Genomic_DNA"/>
</dbReference>
<evidence type="ECO:0000256" key="5">
    <source>
        <dbReference type="ARBA" id="ARBA00022989"/>
    </source>
</evidence>
<name>R7VFU6_CAPTE</name>
<evidence type="ECO:0000256" key="6">
    <source>
        <dbReference type="ARBA" id="ARBA00023136"/>
    </source>
</evidence>
<evidence type="ECO:0000313" key="11">
    <source>
        <dbReference type="Proteomes" id="UP000014760"/>
    </source>
</evidence>
<dbReference type="InterPro" id="IPR013783">
    <property type="entry name" value="Ig-like_fold"/>
</dbReference>
<evidence type="ECO:0000256" key="3">
    <source>
        <dbReference type="ARBA" id="ARBA00022741"/>
    </source>
</evidence>